<feature type="region of interest" description="Disordered" evidence="1">
    <location>
        <begin position="70"/>
        <end position="105"/>
    </location>
</feature>
<reference evidence="2" key="1">
    <citation type="submission" date="2022-07" db="EMBL/GenBank/DDBJ databases">
        <title>Pseudomonas nunamit sp. nov. an antifungal species isolated from Greenland.</title>
        <authorList>
            <person name="Ntana F."/>
            <person name="Hennessy R.C."/>
            <person name="Zervas A."/>
            <person name="Stougaard P."/>
        </authorList>
    </citation>
    <scope>NUCLEOTIDE SEQUENCE</scope>
    <source>
        <strain evidence="2">In5</strain>
    </source>
</reference>
<dbReference type="EMBL" id="CP101125">
    <property type="protein sequence ID" value="UTO15518.1"/>
    <property type="molecule type" value="Genomic_DNA"/>
</dbReference>
<accession>A0ABY5EJX0</accession>
<gene>
    <name evidence="2" type="ORF">NK667_03905</name>
</gene>
<dbReference type="Proteomes" id="UP001059607">
    <property type="component" value="Chromosome"/>
</dbReference>
<dbReference type="RefSeq" id="WP_063869660.1">
    <property type="nucleotide sequence ID" value="NZ_CP101125.1"/>
</dbReference>
<protein>
    <recommendedName>
        <fullName evidence="4">The BURPS668_1122 family of deaminases</fullName>
    </recommendedName>
</protein>
<evidence type="ECO:0000313" key="2">
    <source>
        <dbReference type="EMBL" id="UTO15518.1"/>
    </source>
</evidence>
<sequence length="1552" mass="171673">MSTALTNTTVQSATHYTQRHQGQLEDYNLLLAALRDPQLAGDQLLRPSRFSPMDLDSRTAQDALKALEQLTEQENREAPSVESYSKLTIPSKKDQPTDGNRTSVSKAVTPRLPTTHPKWQVYQDALDNAVQALGGTIRRDGQFSLQHMARYYGNAPGDLQSPAQRQSAIDALEEKRACHVLELENGLELDELLHHVRPEGQKAHESLLQRAPHLAQDPAFKDYLARRSDALIIETIVAVLPPRTTLVAYLSSGFDLKVEPEAIRAKPTVYLQKLLNVNRAQTLAGLLIKALGWYGANPGEQTAPSVRNKLVCHAIRLYCHAPSAEAPDEIAGYNVQKTGNWGKSYQSIRAEFEAHLLKTRRASSVNEAIILARIYQAALPKTFSIRDIPAELPYRSSVVWVNFAHAVLLAEALGEGLLQRLSFQQLVELPLALSEDASEEDLASIALARVVPALEWAVTQGIVIQRKDMDYSVAEIEQAVKALDEHSEQLRSAITRIDVTPPDRLAMAKAQKDKLFPGAGFDDGRKLVLKEKPAHVGPGLLKTPSFVVSYTFEDVCADGQFNQGKTWLITETDGETTDNLWVRMDAKRRLFTNHFSGFDEPPHAPYFNPNRKVLPDISAQFQTKLDAHLVSIKGAYETLIISLFATLPPADRQILDRGKVQLLSLRGETKDLRAIFEKPEMTMPLRTRMGFVLRVTHEIRSYYYEVLPRTGFIRRRDDITSDMLGPAQEFAFFTAGPGAPFIPEQETLFSLHPDLVNRSKSLPFDWDAHTKGTVPNQDAQCSAILDAIGDSLPAKPSLTHFPSPSSPRFQEIAKFISGHFLFVDETALRAYARGQTQFDIKRQKNQAKLQALKSFVPFWSSIDDLMSGDAKTILEGVIGLGADLASFLFPIGKFMSGSLKIAMMAGKVSARTSLRSFGTLTRKLMTSTLKNLNPIEGLPTLLKSIVRKGIVGVIRLSSKGIRNARTLTGSAGSYSFIKGLPQVSEPGRWRPLIEGDQLARFNRVSDVPTRSIPAADATPRHFLVDPLSSRPYGPGLSNSIDGFSPGRSAYSTVEKTDSHVVVHIGDNNEVVEILEVDGRTTLLIDDVPYRLDADVLRRADDMDIGNGLKALPCRIRRAPGAEVCQTRYVTRTPAPTPDIGLFDDSKGWAPWFGDSIYTPATNRAAMESFNIATHPSFHATMEFQKGIYGRVKVSIPVVGEELVDTFDVGTTIVEAMDGSKHYLFTRLNAGDFYVAEVAKGHSVRDALTFKKASTLPDEVRNELLVVYTGSLNANNTVRIHGVEAVERALKTMEEIAIPIGGHANPPDTLKWLKVDTSPGEAAMFDHSTRMIISKLPEGATSWSRSKDAPEAFRQRTAEIFDTLFLKTVITPKNATSALKIDATMHQFHKLLPYRLRQHSVRNIAYAEVITAAGKREVYVSVSGAQGATGHLPLFKHNRGMDEVIVGETTYFNIDRNASFPSTSLHVTDEGKLLAVPHTIGDIDNYRPDLTSRPTSLDSESKLISVIRKKYPNRESMKSVDVATTMPPCDSCSVVMKEFAYDGGENALQVLWK</sequence>
<evidence type="ECO:0000313" key="3">
    <source>
        <dbReference type="Proteomes" id="UP001059607"/>
    </source>
</evidence>
<evidence type="ECO:0008006" key="4">
    <source>
        <dbReference type="Google" id="ProtNLM"/>
    </source>
</evidence>
<name>A0ABY5EJX0_9PSED</name>
<keyword evidence="3" id="KW-1185">Reference proteome</keyword>
<organism evidence="2 3">
    <name type="scientific">Pseudomonas nunensis</name>
    <dbReference type="NCBI Taxonomy" id="2961896"/>
    <lineage>
        <taxon>Bacteria</taxon>
        <taxon>Pseudomonadati</taxon>
        <taxon>Pseudomonadota</taxon>
        <taxon>Gammaproteobacteria</taxon>
        <taxon>Pseudomonadales</taxon>
        <taxon>Pseudomonadaceae</taxon>
        <taxon>Pseudomonas</taxon>
    </lineage>
</organism>
<evidence type="ECO:0000256" key="1">
    <source>
        <dbReference type="SAM" id="MobiDB-lite"/>
    </source>
</evidence>
<proteinExistence type="predicted"/>